<reference evidence="1" key="1">
    <citation type="submission" date="2020-04" db="EMBL/GenBank/DDBJ databases">
        <title>Global-level population genomics supports evidence of horizontal gene transfer on evolution of Rhizobia in Lentils.</title>
        <authorList>
            <person name="Gai Y."/>
            <person name="Cook D."/>
            <person name="Riely B."/>
        </authorList>
    </citation>
    <scope>NUCLEOTIDE SEQUENCE</scope>
    <source>
        <strain evidence="1">TLR9</strain>
    </source>
</reference>
<comment type="caution">
    <text evidence="1">The sequence shown here is derived from an EMBL/GenBank/DDBJ whole genome shotgun (WGS) entry which is preliminary data.</text>
</comment>
<accession>A0AB35FJG1</accession>
<proteinExistence type="predicted"/>
<gene>
    <name evidence="1" type="ORF">HFO74_26315</name>
</gene>
<dbReference type="AlphaFoldDB" id="A0AB35FJG1"/>
<evidence type="ECO:0000313" key="1">
    <source>
        <dbReference type="EMBL" id="MBY3066889.1"/>
    </source>
</evidence>
<dbReference type="EMBL" id="JAAXQQ010000009">
    <property type="protein sequence ID" value="MBY3066889.1"/>
    <property type="molecule type" value="Genomic_DNA"/>
</dbReference>
<dbReference type="Proteomes" id="UP000758022">
    <property type="component" value="Unassembled WGS sequence"/>
</dbReference>
<name>A0AB35FJG1_9HYPH</name>
<protein>
    <submittedName>
        <fullName evidence="1">Uncharacterized protein</fullName>
    </submittedName>
</protein>
<organism evidence="1 2">
    <name type="scientific">Rhizobium laguerreae</name>
    <dbReference type="NCBI Taxonomy" id="1076926"/>
    <lineage>
        <taxon>Bacteria</taxon>
        <taxon>Pseudomonadati</taxon>
        <taxon>Pseudomonadota</taxon>
        <taxon>Alphaproteobacteria</taxon>
        <taxon>Hyphomicrobiales</taxon>
        <taxon>Rhizobiaceae</taxon>
        <taxon>Rhizobium/Agrobacterium group</taxon>
        <taxon>Rhizobium</taxon>
    </lineage>
</organism>
<evidence type="ECO:0000313" key="2">
    <source>
        <dbReference type="Proteomes" id="UP000758022"/>
    </source>
</evidence>
<sequence>MAICVVFLANNERKQAHICIQDSSEIGALAAPSRHFRRMNKAKRQFSSVEGGDQSIRHRVAWNELLGDPSRGICLRLEETRSDHIQCEFIELSPI</sequence>
<dbReference type="RefSeq" id="WP_221979798.1">
    <property type="nucleotide sequence ID" value="NZ_JAAXQQ010000009.1"/>
</dbReference>